<evidence type="ECO:0000259" key="18">
    <source>
        <dbReference type="PROSITE" id="PS50026"/>
    </source>
</evidence>
<feature type="domain" description="EGF-like" evidence="18">
    <location>
        <begin position="284"/>
        <end position="320"/>
    </location>
</feature>
<feature type="transmembrane region" description="Helical" evidence="17">
    <location>
        <begin position="563"/>
        <end position="588"/>
    </location>
</feature>
<dbReference type="SMART" id="SM00181">
    <property type="entry name" value="EGF"/>
    <property type="match status" value="3"/>
</dbReference>
<dbReference type="PROSITE" id="PS00010">
    <property type="entry name" value="ASX_HYDROXYL"/>
    <property type="match status" value="1"/>
</dbReference>
<gene>
    <name evidence="20" type="ORF">MEDL_56227</name>
</gene>
<dbReference type="InterPro" id="IPR051022">
    <property type="entry name" value="Notch_Cell-Fate_Det"/>
</dbReference>
<feature type="domain" description="EGF-like" evidence="18">
    <location>
        <begin position="322"/>
        <end position="358"/>
    </location>
</feature>
<dbReference type="FunFam" id="2.10.25.10:FF:000012">
    <property type="entry name" value="Delta-like protein"/>
    <property type="match status" value="1"/>
</dbReference>
<dbReference type="InterPro" id="IPR000152">
    <property type="entry name" value="EGF-type_Asp/Asn_hydroxyl_site"/>
</dbReference>
<evidence type="ECO:0000256" key="6">
    <source>
        <dbReference type="ARBA" id="ARBA00022737"/>
    </source>
</evidence>
<keyword evidence="7" id="KW-0221">Differentiation</keyword>
<evidence type="ECO:0000256" key="12">
    <source>
        <dbReference type="ARBA" id="ARBA00023180"/>
    </source>
</evidence>
<dbReference type="EMBL" id="CAJPWZ010002729">
    <property type="protein sequence ID" value="CAG2244166.1"/>
    <property type="molecule type" value="Genomic_DNA"/>
</dbReference>
<evidence type="ECO:0000256" key="15">
    <source>
        <dbReference type="RuleBase" id="RU280815"/>
    </source>
</evidence>
<dbReference type="Proteomes" id="UP000683360">
    <property type="component" value="Unassembled WGS sequence"/>
</dbReference>
<dbReference type="PROSITE" id="PS50026">
    <property type="entry name" value="EGF_3"/>
    <property type="match status" value="3"/>
</dbReference>
<dbReference type="PROSITE" id="PS51051">
    <property type="entry name" value="DSL"/>
    <property type="match status" value="1"/>
</dbReference>
<keyword evidence="4 15" id="KW-0812">Transmembrane</keyword>
<dbReference type="OrthoDB" id="6250255at2759"/>
<feature type="disulfide bond" evidence="14">
    <location>
        <begin position="232"/>
        <end position="241"/>
    </location>
</feature>
<feature type="disulfide bond" evidence="13">
    <location>
        <begin position="348"/>
        <end position="357"/>
    </location>
</feature>
<evidence type="ECO:0000259" key="19">
    <source>
        <dbReference type="PROSITE" id="PS51051"/>
    </source>
</evidence>
<feature type="region of interest" description="Disordered" evidence="16">
    <location>
        <begin position="596"/>
        <end position="618"/>
    </location>
</feature>
<evidence type="ECO:0000256" key="17">
    <source>
        <dbReference type="SAM" id="Phobius"/>
    </source>
</evidence>
<dbReference type="GO" id="GO:0007219">
    <property type="term" value="P:Notch signaling pathway"/>
    <property type="evidence" value="ECO:0007669"/>
    <property type="project" value="InterPro"/>
</dbReference>
<organism evidence="20 21">
    <name type="scientific">Mytilus edulis</name>
    <name type="common">Blue mussel</name>
    <dbReference type="NCBI Taxonomy" id="6550"/>
    <lineage>
        <taxon>Eukaryota</taxon>
        <taxon>Metazoa</taxon>
        <taxon>Spiralia</taxon>
        <taxon>Lophotrochozoa</taxon>
        <taxon>Mollusca</taxon>
        <taxon>Bivalvia</taxon>
        <taxon>Autobranchia</taxon>
        <taxon>Pteriomorphia</taxon>
        <taxon>Mytilida</taxon>
        <taxon>Mytiloidea</taxon>
        <taxon>Mytilidae</taxon>
        <taxon>Mytilinae</taxon>
        <taxon>Mytilus</taxon>
    </lineage>
</organism>
<dbReference type="AlphaFoldDB" id="A0A8S3UE23"/>
<dbReference type="Gene3D" id="2.60.40.3510">
    <property type="match status" value="1"/>
</dbReference>
<feature type="disulfide bond" evidence="13">
    <location>
        <begin position="271"/>
        <end position="280"/>
    </location>
</feature>
<feature type="disulfide bond" evidence="14">
    <location>
        <begin position="211"/>
        <end position="223"/>
    </location>
</feature>
<dbReference type="InterPro" id="IPR001881">
    <property type="entry name" value="EGF-like_Ca-bd_dom"/>
</dbReference>
<evidence type="ECO:0000256" key="8">
    <source>
        <dbReference type="ARBA" id="ARBA00022843"/>
    </source>
</evidence>
<keyword evidence="3 13" id="KW-0245">EGF-like domain</keyword>
<dbReference type="Pfam" id="PF00008">
    <property type="entry name" value="EGF"/>
    <property type="match status" value="2"/>
</dbReference>
<keyword evidence="8" id="KW-0832">Ubl conjugation</keyword>
<feature type="domain" description="EGF-like" evidence="18">
    <location>
        <begin position="245"/>
        <end position="281"/>
    </location>
</feature>
<dbReference type="PROSITE" id="PS01186">
    <property type="entry name" value="EGF_2"/>
    <property type="match status" value="2"/>
</dbReference>
<feature type="disulfide bond" evidence="13">
    <location>
        <begin position="310"/>
        <end position="319"/>
    </location>
</feature>
<protein>
    <recommendedName>
        <fullName evidence="15">Delta-like protein</fullName>
    </recommendedName>
</protein>
<evidence type="ECO:0000256" key="1">
    <source>
        <dbReference type="ARBA" id="ARBA00004479"/>
    </source>
</evidence>
<keyword evidence="21" id="KW-1185">Reference proteome</keyword>
<sequence>MNFNTKIRTTTLKSEHTNELKEHTRFTKAKFPDMTNKQTSALKTVFSSGIVEIRLLKFINSGGVGSNGHCCDGRGPFCFSDCDHKFRVCIDNSDGPENIHTCPYYHKDSGEIKNSNTVTFGSSIAGIRNPIKILFDSWPGELKLKVEVWDVDDNNNDHVDFLSGVFGLKAARSQLEAPVAAFQIRKRTLLTYNVKVYCDKYYFGEYCDIFCKPSDGDFGHYTCDSTTGMQICDPGWSGQFCDESNIDECRTSPCNGTQKCINTLSGYECVCPDGFTGYYCDESINATCSPDTCMNGGTCNIVRGYVVCDCPHGFIGLTCNMEFDLCADISCHNGGTCVITHADYECICPSRFTGEYCEHKFESKILRLLSTPFTNATIESASSVLNSSELIPIEETATNATNLTVDTVKNITNIIETTETTTPLTTTTMSITSTAKQNIETTTETITNPYLTVRGRVDRNNRENVGKGIRSLLYDLIKVEEQLYLTIQYKVKTTSVGDIVSEIIIMSAKDGHHTVNNSLIQHLFDDTPQEVIESHIHMPIVRERSSIEHLHEVDPHKNSFMHVYWYVVVILVLVVCCLIIAVGIFICFKHKKLSEPNNKEEVPNQNPGISQPTSSSQSFENSLYFEVKKNNTPQSHTNLAYSSVP</sequence>
<comment type="subcellular location">
    <subcellularLocation>
        <location evidence="1 15">Membrane</location>
        <topology evidence="1 15">Single-pass type I membrane protein</topology>
    </subcellularLocation>
</comment>
<evidence type="ECO:0000256" key="7">
    <source>
        <dbReference type="ARBA" id="ARBA00022782"/>
    </source>
</evidence>
<evidence type="ECO:0000256" key="4">
    <source>
        <dbReference type="ARBA" id="ARBA00022692"/>
    </source>
</evidence>
<keyword evidence="12" id="KW-0325">Glycoprotein</keyword>
<name>A0A8S3UE23_MYTED</name>
<keyword evidence="10 15" id="KW-0472">Membrane</keyword>
<reference evidence="20" key="1">
    <citation type="submission" date="2021-03" db="EMBL/GenBank/DDBJ databases">
        <authorList>
            <person name="Bekaert M."/>
        </authorList>
    </citation>
    <scope>NUCLEOTIDE SEQUENCE</scope>
</reference>
<dbReference type="SMART" id="SM00051">
    <property type="entry name" value="DSL"/>
    <property type="match status" value="1"/>
</dbReference>
<keyword evidence="6 15" id="KW-0677">Repeat</keyword>
<dbReference type="SUPFAM" id="SSF57196">
    <property type="entry name" value="EGF/Laminin"/>
    <property type="match status" value="3"/>
</dbReference>
<comment type="function">
    <text evidence="15">Putative Notch ligand involved in the mediation of Notch signaling.</text>
</comment>
<accession>A0A8S3UE23</accession>
<evidence type="ECO:0000256" key="11">
    <source>
        <dbReference type="ARBA" id="ARBA00023157"/>
    </source>
</evidence>
<dbReference type="InterPro" id="IPR000742">
    <property type="entry name" value="EGF"/>
</dbReference>
<evidence type="ECO:0000256" key="13">
    <source>
        <dbReference type="PROSITE-ProRule" id="PRU00076"/>
    </source>
</evidence>
<evidence type="ECO:0000256" key="9">
    <source>
        <dbReference type="ARBA" id="ARBA00022989"/>
    </source>
</evidence>
<keyword evidence="2 15" id="KW-0217">Developmental protein</keyword>
<proteinExistence type="predicted"/>
<dbReference type="Gene3D" id="2.10.25.140">
    <property type="match status" value="1"/>
</dbReference>
<keyword evidence="11 13" id="KW-1015">Disulfide bond</keyword>
<dbReference type="Pfam" id="PF01414">
    <property type="entry name" value="DSL"/>
    <property type="match status" value="1"/>
</dbReference>
<comment type="caution">
    <text evidence="13">Lacks conserved residue(s) required for the propagation of feature annotation.</text>
</comment>
<evidence type="ECO:0000256" key="14">
    <source>
        <dbReference type="PROSITE-ProRule" id="PRU00377"/>
    </source>
</evidence>
<dbReference type="PROSITE" id="PS01187">
    <property type="entry name" value="EGF_CA"/>
    <property type="match status" value="1"/>
</dbReference>
<dbReference type="PROSITE" id="PS00022">
    <property type="entry name" value="EGF_1"/>
    <property type="match status" value="3"/>
</dbReference>
<dbReference type="GO" id="GO:0016020">
    <property type="term" value="C:membrane"/>
    <property type="evidence" value="ECO:0007669"/>
    <property type="project" value="UniProtKB-SubCell"/>
</dbReference>
<dbReference type="SMART" id="SM00179">
    <property type="entry name" value="EGF_CA"/>
    <property type="match status" value="2"/>
</dbReference>
<dbReference type="CDD" id="cd00054">
    <property type="entry name" value="EGF_CA"/>
    <property type="match status" value="3"/>
</dbReference>
<feature type="compositionally biased region" description="Polar residues" evidence="16">
    <location>
        <begin position="603"/>
        <end position="618"/>
    </location>
</feature>
<feature type="domain" description="DSL" evidence="19">
    <location>
        <begin position="196"/>
        <end position="241"/>
    </location>
</feature>
<keyword evidence="9 15" id="KW-1133">Transmembrane helix</keyword>
<comment type="caution">
    <text evidence="20">The sequence shown here is derived from an EMBL/GenBank/DDBJ whole genome shotgun (WGS) entry which is preliminary data.</text>
</comment>
<evidence type="ECO:0000313" key="20">
    <source>
        <dbReference type="EMBL" id="CAG2244166.1"/>
    </source>
</evidence>
<evidence type="ECO:0000256" key="5">
    <source>
        <dbReference type="ARBA" id="ARBA00022729"/>
    </source>
</evidence>
<dbReference type="Pfam" id="PF07657">
    <property type="entry name" value="MNNL"/>
    <property type="match status" value="1"/>
</dbReference>
<dbReference type="PANTHER" id="PTHR24049">
    <property type="entry name" value="CRUMBS FAMILY MEMBER"/>
    <property type="match status" value="1"/>
</dbReference>
<dbReference type="GO" id="GO:0030154">
    <property type="term" value="P:cell differentiation"/>
    <property type="evidence" value="ECO:0007669"/>
    <property type="project" value="UniProtKB-KW"/>
</dbReference>
<dbReference type="Gene3D" id="2.10.25.10">
    <property type="entry name" value="Laminin"/>
    <property type="match status" value="3"/>
</dbReference>
<dbReference type="InterPro" id="IPR001774">
    <property type="entry name" value="DSL"/>
</dbReference>
<keyword evidence="5 15" id="KW-0732">Signal</keyword>
<evidence type="ECO:0000256" key="10">
    <source>
        <dbReference type="ARBA" id="ARBA00023136"/>
    </source>
</evidence>
<dbReference type="InterPro" id="IPR018097">
    <property type="entry name" value="EGF_Ca-bd_CS"/>
</dbReference>
<evidence type="ECO:0000256" key="3">
    <source>
        <dbReference type="ARBA" id="ARBA00022536"/>
    </source>
</evidence>
<evidence type="ECO:0000313" key="21">
    <source>
        <dbReference type="Proteomes" id="UP000683360"/>
    </source>
</evidence>
<evidence type="ECO:0000256" key="2">
    <source>
        <dbReference type="ARBA" id="ARBA00022473"/>
    </source>
</evidence>
<feature type="disulfide bond" evidence="14">
    <location>
        <begin position="198"/>
        <end position="207"/>
    </location>
</feature>
<evidence type="ECO:0000256" key="16">
    <source>
        <dbReference type="SAM" id="MobiDB-lite"/>
    </source>
</evidence>
<dbReference type="InterPro" id="IPR011651">
    <property type="entry name" value="Notch_ligand_N"/>
</dbReference>
<dbReference type="GO" id="GO:0005509">
    <property type="term" value="F:calcium ion binding"/>
    <property type="evidence" value="ECO:0007669"/>
    <property type="project" value="InterPro"/>
</dbReference>